<dbReference type="Proteomes" id="UP001367676">
    <property type="component" value="Unassembled WGS sequence"/>
</dbReference>
<evidence type="ECO:0000313" key="9">
    <source>
        <dbReference type="Proteomes" id="UP001367676"/>
    </source>
</evidence>
<dbReference type="InterPro" id="IPR000326">
    <property type="entry name" value="PAP2/HPO"/>
</dbReference>
<evidence type="ECO:0000259" key="7">
    <source>
        <dbReference type="SMART" id="SM00014"/>
    </source>
</evidence>
<sequence length="291" mass="32800">MDGQVIDVLKPVLVDVFSFTIISSFNLYVAHLMIPTRRGFFCGDESIRYPFHGSTVPAIVLNIVGIIIPLACILFFELKDTQENKKRGPTYKLAGRKLQTTYWNVFKMVSCYASGAIFCQLMTDIGKKTIGRLRPNFIDVCKPNLSELCLMNNYSYITDYSCSVPDDEVNKSRVSFPSGHSSFSFYVAVFLVLYLQKRLKVRTLLLKPIIQFLLILLAWWVALSRVMNNKHHWSDVLVGILLGTTTAIVNTVLIHRIFSSKRPVSSSNVLAIQSVNAPSTTVNSHEAHDQL</sequence>
<dbReference type="AlphaFoldDB" id="A0AAN9TIZ8"/>
<feature type="transmembrane region" description="Helical" evidence="6">
    <location>
        <begin position="54"/>
        <end position="76"/>
    </location>
</feature>
<feature type="domain" description="Phosphatidic acid phosphatase type 2/haloperoxidase" evidence="7">
    <location>
        <begin position="109"/>
        <end position="251"/>
    </location>
</feature>
<protein>
    <recommendedName>
        <fullName evidence="7">Phosphatidic acid phosphatase type 2/haloperoxidase domain-containing protein</fullName>
    </recommendedName>
</protein>
<dbReference type="GO" id="GO:0008195">
    <property type="term" value="F:phosphatidate phosphatase activity"/>
    <property type="evidence" value="ECO:0007669"/>
    <property type="project" value="TreeGrafter"/>
</dbReference>
<dbReference type="InterPro" id="IPR036938">
    <property type="entry name" value="PAP2/HPO_sf"/>
</dbReference>
<evidence type="ECO:0000256" key="2">
    <source>
        <dbReference type="ARBA" id="ARBA00008816"/>
    </source>
</evidence>
<dbReference type="EMBL" id="JBBCAQ010000022">
    <property type="protein sequence ID" value="KAK7591101.1"/>
    <property type="molecule type" value="Genomic_DNA"/>
</dbReference>
<keyword evidence="3 6" id="KW-0812">Transmembrane</keyword>
<evidence type="ECO:0000256" key="1">
    <source>
        <dbReference type="ARBA" id="ARBA00004141"/>
    </source>
</evidence>
<name>A0AAN9TIZ8_9HEMI</name>
<accession>A0AAN9TIZ8</accession>
<comment type="subcellular location">
    <subcellularLocation>
        <location evidence="1">Membrane</location>
        <topology evidence="1">Multi-pass membrane protein</topology>
    </subcellularLocation>
</comment>
<dbReference type="GO" id="GO:0007165">
    <property type="term" value="P:signal transduction"/>
    <property type="evidence" value="ECO:0007669"/>
    <property type="project" value="TreeGrafter"/>
</dbReference>
<evidence type="ECO:0000313" key="8">
    <source>
        <dbReference type="EMBL" id="KAK7591101.1"/>
    </source>
</evidence>
<keyword evidence="9" id="KW-1185">Reference proteome</keyword>
<organism evidence="8 9">
    <name type="scientific">Parthenolecanium corni</name>
    <dbReference type="NCBI Taxonomy" id="536013"/>
    <lineage>
        <taxon>Eukaryota</taxon>
        <taxon>Metazoa</taxon>
        <taxon>Ecdysozoa</taxon>
        <taxon>Arthropoda</taxon>
        <taxon>Hexapoda</taxon>
        <taxon>Insecta</taxon>
        <taxon>Pterygota</taxon>
        <taxon>Neoptera</taxon>
        <taxon>Paraneoptera</taxon>
        <taxon>Hemiptera</taxon>
        <taxon>Sternorrhyncha</taxon>
        <taxon>Coccoidea</taxon>
        <taxon>Coccidae</taxon>
        <taxon>Parthenolecanium</taxon>
    </lineage>
</organism>
<proteinExistence type="inferred from homology"/>
<dbReference type="SMART" id="SM00014">
    <property type="entry name" value="acidPPc"/>
    <property type="match status" value="1"/>
</dbReference>
<comment type="similarity">
    <text evidence="2">Belongs to the PA-phosphatase related phosphoesterase family.</text>
</comment>
<dbReference type="GO" id="GO:0005886">
    <property type="term" value="C:plasma membrane"/>
    <property type="evidence" value="ECO:0007669"/>
    <property type="project" value="TreeGrafter"/>
</dbReference>
<gene>
    <name evidence="8" type="ORF">V9T40_002714</name>
</gene>
<dbReference type="SUPFAM" id="SSF48317">
    <property type="entry name" value="Acid phosphatase/Vanadium-dependent haloperoxidase"/>
    <property type="match status" value="1"/>
</dbReference>
<dbReference type="GO" id="GO:0046839">
    <property type="term" value="P:phospholipid dephosphorylation"/>
    <property type="evidence" value="ECO:0007669"/>
    <property type="project" value="TreeGrafter"/>
</dbReference>
<evidence type="ECO:0000256" key="4">
    <source>
        <dbReference type="ARBA" id="ARBA00022989"/>
    </source>
</evidence>
<reference evidence="8 9" key="1">
    <citation type="submission" date="2024-03" db="EMBL/GenBank/DDBJ databases">
        <title>Adaptation during the transition from Ophiocordyceps entomopathogen to insect associate is accompanied by gene loss and intensified selection.</title>
        <authorList>
            <person name="Ward C.M."/>
            <person name="Onetto C.A."/>
            <person name="Borneman A.R."/>
        </authorList>
    </citation>
    <scope>NUCLEOTIDE SEQUENCE [LARGE SCALE GENOMIC DNA]</scope>
    <source>
        <strain evidence="8">AWRI1</strain>
        <tissue evidence="8">Single Adult Female</tissue>
    </source>
</reference>
<dbReference type="Pfam" id="PF01569">
    <property type="entry name" value="PAP2"/>
    <property type="match status" value="1"/>
</dbReference>
<dbReference type="GO" id="GO:0006644">
    <property type="term" value="P:phospholipid metabolic process"/>
    <property type="evidence" value="ECO:0007669"/>
    <property type="project" value="InterPro"/>
</dbReference>
<keyword evidence="5 6" id="KW-0472">Membrane</keyword>
<evidence type="ECO:0000256" key="3">
    <source>
        <dbReference type="ARBA" id="ARBA00022692"/>
    </source>
</evidence>
<dbReference type="InterPro" id="IPR043216">
    <property type="entry name" value="PAP-like"/>
</dbReference>
<feature type="transmembrane region" description="Helical" evidence="6">
    <location>
        <begin position="236"/>
        <end position="258"/>
    </location>
</feature>
<feature type="transmembrane region" description="Helical" evidence="6">
    <location>
        <begin position="204"/>
        <end position="224"/>
    </location>
</feature>
<dbReference type="Gene3D" id="1.20.144.10">
    <property type="entry name" value="Phosphatidic acid phosphatase type 2/haloperoxidase"/>
    <property type="match status" value="1"/>
</dbReference>
<feature type="transmembrane region" description="Helical" evidence="6">
    <location>
        <begin position="12"/>
        <end position="34"/>
    </location>
</feature>
<dbReference type="PANTHER" id="PTHR10165:SF103">
    <property type="entry name" value="PHOSPHOLIPID PHOSPHATASE HOMOLOG 1.2 HOMOLOG"/>
    <property type="match status" value="1"/>
</dbReference>
<keyword evidence="4 6" id="KW-1133">Transmembrane helix</keyword>
<comment type="caution">
    <text evidence="8">The sequence shown here is derived from an EMBL/GenBank/DDBJ whole genome shotgun (WGS) entry which is preliminary data.</text>
</comment>
<evidence type="ECO:0000256" key="6">
    <source>
        <dbReference type="SAM" id="Phobius"/>
    </source>
</evidence>
<evidence type="ECO:0000256" key="5">
    <source>
        <dbReference type="ARBA" id="ARBA00023136"/>
    </source>
</evidence>
<dbReference type="CDD" id="cd03384">
    <property type="entry name" value="PAP2_wunen"/>
    <property type="match status" value="1"/>
</dbReference>
<dbReference type="PANTHER" id="PTHR10165">
    <property type="entry name" value="LIPID PHOSPHATE PHOSPHATASE"/>
    <property type="match status" value="1"/>
</dbReference>